<keyword evidence="4 7" id="KW-0238">DNA-binding</keyword>
<feature type="modified residue" description="4-aspartylphosphate" evidence="6">
    <location>
        <position position="54"/>
    </location>
</feature>
<proteinExistence type="predicted"/>
<keyword evidence="3" id="KW-0805">Transcription regulation</keyword>
<dbReference type="GO" id="GO:0032993">
    <property type="term" value="C:protein-DNA complex"/>
    <property type="evidence" value="ECO:0007669"/>
    <property type="project" value="TreeGrafter"/>
</dbReference>
<dbReference type="GO" id="GO:0000976">
    <property type="term" value="F:transcription cis-regulatory region binding"/>
    <property type="evidence" value="ECO:0007669"/>
    <property type="project" value="TreeGrafter"/>
</dbReference>
<evidence type="ECO:0000256" key="5">
    <source>
        <dbReference type="ARBA" id="ARBA00023163"/>
    </source>
</evidence>
<dbReference type="InterPro" id="IPR001867">
    <property type="entry name" value="OmpR/PhoB-type_DNA-bd"/>
</dbReference>
<dbReference type="InterPro" id="IPR039420">
    <property type="entry name" value="WalR-like"/>
</dbReference>
<dbReference type="Pfam" id="PF00486">
    <property type="entry name" value="Trans_reg_C"/>
    <property type="match status" value="1"/>
</dbReference>
<dbReference type="Proteomes" id="UP000553957">
    <property type="component" value="Unassembled WGS sequence"/>
</dbReference>
<evidence type="ECO:0000259" key="9">
    <source>
        <dbReference type="PROSITE" id="PS51755"/>
    </source>
</evidence>
<dbReference type="Pfam" id="PF00072">
    <property type="entry name" value="Response_reg"/>
    <property type="match status" value="1"/>
</dbReference>
<accession>A0A841S336</accession>
<protein>
    <submittedName>
        <fullName evidence="10">DNA-binding response OmpR family regulator</fullName>
    </submittedName>
</protein>
<dbReference type="GO" id="GO:0005829">
    <property type="term" value="C:cytosol"/>
    <property type="evidence" value="ECO:0007669"/>
    <property type="project" value="TreeGrafter"/>
</dbReference>
<dbReference type="CDD" id="cd00383">
    <property type="entry name" value="trans_reg_C"/>
    <property type="match status" value="1"/>
</dbReference>
<feature type="domain" description="Response regulatory" evidence="8">
    <location>
        <begin position="7"/>
        <end position="117"/>
    </location>
</feature>
<reference evidence="10 11" key="1">
    <citation type="submission" date="2020-08" db="EMBL/GenBank/DDBJ databases">
        <title>Sequencing the genomes of 1000 actinobacteria strains.</title>
        <authorList>
            <person name="Klenk H.-P."/>
        </authorList>
    </citation>
    <scope>NUCLEOTIDE SEQUENCE [LARGE SCALE GENOMIC DNA]</scope>
    <source>
        <strain evidence="10 11">DSM 15626</strain>
    </source>
</reference>
<feature type="domain" description="OmpR/PhoB-type" evidence="9">
    <location>
        <begin position="127"/>
        <end position="222"/>
    </location>
</feature>
<evidence type="ECO:0000256" key="7">
    <source>
        <dbReference type="PROSITE-ProRule" id="PRU01091"/>
    </source>
</evidence>
<dbReference type="Gene3D" id="6.10.250.690">
    <property type="match status" value="1"/>
</dbReference>
<evidence type="ECO:0000256" key="1">
    <source>
        <dbReference type="ARBA" id="ARBA00022553"/>
    </source>
</evidence>
<keyword evidence="2" id="KW-0902">Two-component regulatory system</keyword>
<dbReference type="PROSITE" id="PS51755">
    <property type="entry name" value="OMPR_PHOB"/>
    <property type="match status" value="1"/>
</dbReference>
<evidence type="ECO:0000256" key="2">
    <source>
        <dbReference type="ARBA" id="ARBA00023012"/>
    </source>
</evidence>
<dbReference type="PANTHER" id="PTHR48111:SF1">
    <property type="entry name" value="TWO-COMPONENT RESPONSE REGULATOR ORR33"/>
    <property type="match status" value="1"/>
</dbReference>
<keyword evidence="5" id="KW-0804">Transcription</keyword>
<dbReference type="InterPro" id="IPR011006">
    <property type="entry name" value="CheY-like_superfamily"/>
</dbReference>
<evidence type="ECO:0000256" key="3">
    <source>
        <dbReference type="ARBA" id="ARBA00023015"/>
    </source>
</evidence>
<dbReference type="SUPFAM" id="SSF52172">
    <property type="entry name" value="CheY-like"/>
    <property type="match status" value="1"/>
</dbReference>
<dbReference type="Gene3D" id="1.10.10.10">
    <property type="entry name" value="Winged helix-like DNA-binding domain superfamily/Winged helix DNA-binding domain"/>
    <property type="match status" value="1"/>
</dbReference>
<dbReference type="PROSITE" id="PS50110">
    <property type="entry name" value="RESPONSE_REGULATORY"/>
    <property type="match status" value="1"/>
</dbReference>
<dbReference type="Gene3D" id="3.40.50.2300">
    <property type="match status" value="1"/>
</dbReference>
<dbReference type="GO" id="GO:0000156">
    <property type="term" value="F:phosphorelay response regulator activity"/>
    <property type="evidence" value="ECO:0007669"/>
    <property type="project" value="TreeGrafter"/>
</dbReference>
<dbReference type="AlphaFoldDB" id="A0A841S336"/>
<dbReference type="InterPro" id="IPR036388">
    <property type="entry name" value="WH-like_DNA-bd_sf"/>
</dbReference>
<dbReference type="InterPro" id="IPR016032">
    <property type="entry name" value="Sig_transdc_resp-reg_C-effctor"/>
</dbReference>
<evidence type="ECO:0000256" key="4">
    <source>
        <dbReference type="ARBA" id="ARBA00023125"/>
    </source>
</evidence>
<dbReference type="EMBL" id="JACHKF010000001">
    <property type="protein sequence ID" value="MBB6566568.1"/>
    <property type="molecule type" value="Genomic_DNA"/>
</dbReference>
<comment type="caution">
    <text evidence="10">The sequence shown here is derived from an EMBL/GenBank/DDBJ whole genome shotgun (WGS) entry which is preliminary data.</text>
</comment>
<dbReference type="SMART" id="SM00448">
    <property type="entry name" value="REC"/>
    <property type="match status" value="1"/>
</dbReference>
<dbReference type="SUPFAM" id="SSF46894">
    <property type="entry name" value="C-terminal effector domain of the bipartite response regulators"/>
    <property type="match status" value="1"/>
</dbReference>
<keyword evidence="1 6" id="KW-0597">Phosphoprotein</keyword>
<dbReference type="PANTHER" id="PTHR48111">
    <property type="entry name" value="REGULATOR OF RPOS"/>
    <property type="match status" value="1"/>
</dbReference>
<dbReference type="RefSeq" id="WP_171675272.1">
    <property type="nucleotide sequence ID" value="NZ_BAAAGT010000004.1"/>
</dbReference>
<evidence type="ECO:0000313" key="10">
    <source>
        <dbReference type="EMBL" id="MBB6566568.1"/>
    </source>
</evidence>
<organism evidence="10 11">
    <name type="scientific">Kribbella sandramycini</name>
    <dbReference type="NCBI Taxonomy" id="60450"/>
    <lineage>
        <taxon>Bacteria</taxon>
        <taxon>Bacillati</taxon>
        <taxon>Actinomycetota</taxon>
        <taxon>Actinomycetes</taxon>
        <taxon>Propionibacteriales</taxon>
        <taxon>Kribbellaceae</taxon>
        <taxon>Kribbella</taxon>
    </lineage>
</organism>
<dbReference type="InterPro" id="IPR001789">
    <property type="entry name" value="Sig_transdc_resp-reg_receiver"/>
</dbReference>
<feature type="DNA-binding region" description="OmpR/PhoB-type" evidence="7">
    <location>
        <begin position="127"/>
        <end position="222"/>
    </location>
</feature>
<name>A0A841S336_9ACTN</name>
<evidence type="ECO:0000259" key="8">
    <source>
        <dbReference type="PROSITE" id="PS50110"/>
    </source>
</evidence>
<dbReference type="SMART" id="SM00862">
    <property type="entry name" value="Trans_reg_C"/>
    <property type="match status" value="1"/>
</dbReference>
<sequence>MAQGTVRVLVVEGASAEIEARRQQLRRQGYAVSSVDTGAKALQAHRTSDFVLLDLDLPDIDGLEVCRSIRAAGNKPIISVSTGAETDRVLALKAGADDCVDAQCGSREMLARIEAVLRRSLPCKQPGRIIRVGDLSIDAQTHEARLGDRPVSLTGKEFELLHKLASHPDEPVSRKQLMASVWETSWADSSRTIDTHVRSLRAKLGASSWIITVRGVGYRIGRG</sequence>
<evidence type="ECO:0000256" key="6">
    <source>
        <dbReference type="PROSITE-ProRule" id="PRU00169"/>
    </source>
</evidence>
<dbReference type="GO" id="GO:0006355">
    <property type="term" value="P:regulation of DNA-templated transcription"/>
    <property type="evidence" value="ECO:0007669"/>
    <property type="project" value="InterPro"/>
</dbReference>
<gene>
    <name evidence="10" type="ORF">HNR71_002205</name>
</gene>
<evidence type="ECO:0000313" key="11">
    <source>
        <dbReference type="Proteomes" id="UP000553957"/>
    </source>
</evidence>